<keyword evidence="2" id="KW-0067">ATP-binding</keyword>
<keyword evidence="4" id="KW-1185">Reference proteome</keyword>
<dbReference type="InParanoid" id="D8LZZ7"/>
<reference evidence="3" key="1">
    <citation type="submission" date="2010-02" db="EMBL/GenBank/DDBJ databases">
        <title>Sequencing and annotation of the Blastocystis hominis genome.</title>
        <authorList>
            <person name="Wincker P."/>
        </authorList>
    </citation>
    <scope>NUCLEOTIDE SEQUENCE</scope>
    <source>
        <strain evidence="3">Singapore isolate B</strain>
    </source>
</reference>
<dbReference type="Gene3D" id="3.30.420.40">
    <property type="match status" value="2"/>
</dbReference>
<organism evidence="3">
    <name type="scientific">Blastocystis hominis</name>
    <dbReference type="NCBI Taxonomy" id="12968"/>
    <lineage>
        <taxon>Eukaryota</taxon>
        <taxon>Sar</taxon>
        <taxon>Stramenopiles</taxon>
        <taxon>Bigyra</taxon>
        <taxon>Opalozoa</taxon>
        <taxon>Opalinata</taxon>
        <taxon>Blastocystidae</taxon>
        <taxon>Blastocystis</taxon>
    </lineage>
</organism>
<dbReference type="InterPro" id="IPR043129">
    <property type="entry name" value="ATPase_NBD"/>
</dbReference>
<gene>
    <name evidence="3" type="ORF">GSBLH_T00007021001</name>
</gene>
<dbReference type="RefSeq" id="XP_012895434.1">
    <property type="nucleotide sequence ID" value="XM_013039980.1"/>
</dbReference>
<accession>D8LZZ7</accession>
<dbReference type="Proteomes" id="UP000008312">
    <property type="component" value="Unassembled WGS sequence"/>
</dbReference>
<dbReference type="SUPFAM" id="SSF53067">
    <property type="entry name" value="Actin-like ATPase domain"/>
    <property type="match status" value="1"/>
</dbReference>
<evidence type="ECO:0000256" key="1">
    <source>
        <dbReference type="ARBA" id="ARBA00022741"/>
    </source>
</evidence>
<protein>
    <submittedName>
        <fullName evidence="3">Uncharacterized protein</fullName>
    </submittedName>
</protein>
<keyword evidence="1" id="KW-0547">Nucleotide-binding</keyword>
<dbReference type="Pfam" id="PF00012">
    <property type="entry name" value="HSP70"/>
    <property type="match status" value="1"/>
</dbReference>
<dbReference type="InterPro" id="IPR013126">
    <property type="entry name" value="Hsp_70_fam"/>
</dbReference>
<dbReference type="OrthoDB" id="294378at2759"/>
<dbReference type="GeneID" id="24923145"/>
<dbReference type="AlphaFoldDB" id="D8LZZ7"/>
<name>D8LZZ7_BLAHO</name>
<dbReference type="GO" id="GO:0140662">
    <property type="term" value="F:ATP-dependent protein folding chaperone"/>
    <property type="evidence" value="ECO:0007669"/>
    <property type="project" value="InterPro"/>
</dbReference>
<dbReference type="EMBL" id="FN668642">
    <property type="protein sequence ID" value="CBK21386.2"/>
    <property type="molecule type" value="Genomic_DNA"/>
</dbReference>
<dbReference type="PANTHER" id="PTHR45639">
    <property type="entry name" value="HSC70CB, ISOFORM G-RELATED"/>
    <property type="match status" value="1"/>
</dbReference>
<evidence type="ECO:0000256" key="2">
    <source>
        <dbReference type="ARBA" id="ARBA00022840"/>
    </source>
</evidence>
<evidence type="ECO:0000313" key="3">
    <source>
        <dbReference type="EMBL" id="CBK21386.2"/>
    </source>
</evidence>
<dbReference type="Gene3D" id="3.30.30.30">
    <property type="match status" value="1"/>
</dbReference>
<proteinExistence type="predicted"/>
<sequence length="189" mass="21393">MFDVCGQRKFPIERNIANCIWGYKPIVGSSSMSAEMKPIKAKEGKQRSYYNVKFDNKDRTIDAELATSLVLQYLYYLFLRNEDINFTTYPFTLSKVLSTPRQVVIAIPEYYTKSNVRGLEVALSLANLGQASFLRESVAVALDYGYCKAENREFPAQGRTILFCDMGSHCTTVTIVQFFNVASRRAADA</sequence>
<evidence type="ECO:0000313" key="4">
    <source>
        <dbReference type="Proteomes" id="UP000008312"/>
    </source>
</evidence>
<dbReference type="GO" id="GO:0005524">
    <property type="term" value="F:ATP binding"/>
    <property type="evidence" value="ECO:0007669"/>
    <property type="project" value="UniProtKB-KW"/>
</dbReference>